<dbReference type="GO" id="GO:0000266">
    <property type="term" value="P:mitochondrial fission"/>
    <property type="evidence" value="ECO:0007669"/>
    <property type="project" value="TreeGrafter"/>
</dbReference>
<dbReference type="Proteomes" id="UP001370758">
    <property type="component" value="Unassembled WGS sequence"/>
</dbReference>
<dbReference type="PRINTS" id="PR00195">
    <property type="entry name" value="DYNAMIN"/>
</dbReference>
<reference evidence="3 4" key="1">
    <citation type="submission" date="2023-08" db="EMBL/GenBank/DDBJ databases">
        <authorList>
            <person name="Palmer J.M."/>
        </authorList>
    </citation>
    <scope>NUCLEOTIDE SEQUENCE [LARGE SCALE GENOMIC DNA]</scope>
    <source>
        <strain evidence="3 4">TWF481</strain>
    </source>
</reference>
<dbReference type="GO" id="GO:0048312">
    <property type="term" value="P:intracellular distribution of mitochondria"/>
    <property type="evidence" value="ECO:0007669"/>
    <property type="project" value="TreeGrafter"/>
</dbReference>
<evidence type="ECO:0000256" key="1">
    <source>
        <dbReference type="SAM" id="MobiDB-lite"/>
    </source>
</evidence>
<dbReference type="PANTHER" id="PTHR11566:SF21">
    <property type="entry name" value="DYNAMIN RELATED PROTEIN 1, ISOFORM A"/>
    <property type="match status" value="1"/>
</dbReference>
<feature type="region of interest" description="Disordered" evidence="1">
    <location>
        <begin position="656"/>
        <end position="712"/>
    </location>
</feature>
<feature type="compositionally biased region" description="Polar residues" evidence="1">
    <location>
        <begin position="665"/>
        <end position="676"/>
    </location>
</feature>
<keyword evidence="2" id="KW-0472">Membrane</keyword>
<accession>A0AAV9WQM6</accession>
<dbReference type="GO" id="GO:0005739">
    <property type="term" value="C:mitochondrion"/>
    <property type="evidence" value="ECO:0007669"/>
    <property type="project" value="TreeGrafter"/>
</dbReference>
<comment type="caution">
    <text evidence="3">The sequence shown here is derived from an EMBL/GenBank/DDBJ whole genome shotgun (WGS) entry which is preliminary data.</text>
</comment>
<dbReference type="Gene3D" id="3.40.50.300">
    <property type="entry name" value="P-loop containing nucleotide triphosphate hydrolases"/>
    <property type="match status" value="1"/>
</dbReference>
<dbReference type="EMBL" id="JAVHJL010000001">
    <property type="protein sequence ID" value="KAK6512595.1"/>
    <property type="molecule type" value="Genomic_DNA"/>
</dbReference>
<organism evidence="3 4">
    <name type="scientific">Arthrobotrys musiformis</name>
    <dbReference type="NCBI Taxonomy" id="47236"/>
    <lineage>
        <taxon>Eukaryota</taxon>
        <taxon>Fungi</taxon>
        <taxon>Dikarya</taxon>
        <taxon>Ascomycota</taxon>
        <taxon>Pezizomycotina</taxon>
        <taxon>Orbiliomycetes</taxon>
        <taxon>Orbiliales</taxon>
        <taxon>Orbiliaceae</taxon>
        <taxon>Arthrobotrys</taxon>
    </lineage>
</organism>
<evidence type="ECO:0000256" key="2">
    <source>
        <dbReference type="SAM" id="Phobius"/>
    </source>
</evidence>
<keyword evidence="2" id="KW-1133">Transmembrane helix</keyword>
<protein>
    <submittedName>
        <fullName evidence="3">Uncharacterized protein</fullName>
    </submittedName>
</protein>
<dbReference type="GO" id="GO:0003924">
    <property type="term" value="F:GTPase activity"/>
    <property type="evidence" value="ECO:0007669"/>
    <property type="project" value="TreeGrafter"/>
</dbReference>
<dbReference type="InterPro" id="IPR027417">
    <property type="entry name" value="P-loop_NTPase"/>
</dbReference>
<keyword evidence="4" id="KW-1185">Reference proteome</keyword>
<evidence type="ECO:0000313" key="4">
    <source>
        <dbReference type="Proteomes" id="UP001370758"/>
    </source>
</evidence>
<dbReference type="InterPro" id="IPR022812">
    <property type="entry name" value="Dynamin"/>
</dbReference>
<dbReference type="GO" id="GO:0016020">
    <property type="term" value="C:membrane"/>
    <property type="evidence" value="ECO:0007669"/>
    <property type="project" value="TreeGrafter"/>
</dbReference>
<keyword evidence="2" id="KW-0812">Transmembrane</keyword>
<dbReference type="GO" id="GO:0006897">
    <property type="term" value="P:endocytosis"/>
    <property type="evidence" value="ECO:0007669"/>
    <property type="project" value="TreeGrafter"/>
</dbReference>
<dbReference type="AlphaFoldDB" id="A0AAV9WQM6"/>
<feature type="compositionally biased region" description="Low complexity" evidence="1">
    <location>
        <begin position="680"/>
        <end position="690"/>
    </location>
</feature>
<proteinExistence type="predicted"/>
<dbReference type="GO" id="GO:0016559">
    <property type="term" value="P:peroxisome fission"/>
    <property type="evidence" value="ECO:0007669"/>
    <property type="project" value="TreeGrafter"/>
</dbReference>
<name>A0AAV9WQM6_9PEZI</name>
<dbReference type="PANTHER" id="PTHR11566">
    <property type="entry name" value="DYNAMIN"/>
    <property type="match status" value="1"/>
</dbReference>
<gene>
    <name evidence="3" type="ORF">TWF481_001479</name>
</gene>
<sequence>MSIVDYSSASGMSADPEGVITPSHEDLLDTKILNSENWNKHYGVIEQYRRFGIDKDEYLPRLVVLGERQWIKLSLLESLTGIPFPAISSYADAHFAIEIVLRRANDDGCACASIVPCIERTSEEALKGLLAFEASFTRNELGRQSFSAFLDKSTKYIKEIELDVPGAWRDPYGGYECRTLSGHLLRIELSGRNYPHFRILDFSGTHQDWTNLPGDGDVFTGFGGKIQHHLGPIYRYINDPRVIILAAANSTYTSSIFNYGALPVASKVDPESSRTIGIIAAYEEITPGVQAEVIGLACGKIKKLHHGWFVIRKRLQEESIAKVTLEDCCALENQFFKKPQWEPVDSNRLGIENLKSYIGRIMLDQVSDAIACAISGGRLRPSAFTAAKDSARIGLPINPMPYLSSGALEEQYNFPCLDRYPGFDPTTLLEDGHTGFYSQKTITEENTNGSVHLGIQGTTQVVTTPQNTDPVVSGQGKEKEIPCEVKGPEAHSSVWTPQEALIPSLEAISRGIPGCVQPPDLVTEKSDEVKLIASESLPYFSSYQLRKYSKLRANASFHAYLNDWKLFLEDSLRQPISFWPLSQPHRRCKKNFIRLYFDCVCMKEMSIDIPLALASSIQCLSELNEIKRTVPMQQTHETQAPNNIAGKATTYSSDFAGFGRVESDPPQQRSQWNAPSQLDPAALGGLSSSPSKPPTSGYTERLEARSTTAGAGNISTGGVNCGNFVGGGSSSPSGVALQGCSQGTSINTNQLPGQFDIFFVVHCTDNRTVMKAIEMMGTHRDSDLFQNIRRSYNLIRGWRRFFSFTTICDIQWVKFKRYSTKCVSKSDGLCDGILESLPAETDRNYQIESREPPRPMVRPISRQHIMELYEAPQDSENCNECLRTAMPKWVELDPDVKRSKLKESAWGIYGVEGFALFKILVWAFIINLIPLVLFVPWWLKSHPGDLQNAFVPSAVVSMFYYGTVSICVSIRVGTLRT</sequence>
<evidence type="ECO:0000313" key="3">
    <source>
        <dbReference type="EMBL" id="KAK6512595.1"/>
    </source>
</evidence>
<dbReference type="SUPFAM" id="SSF52540">
    <property type="entry name" value="P-loop containing nucleoside triphosphate hydrolases"/>
    <property type="match status" value="1"/>
</dbReference>
<feature type="transmembrane region" description="Helical" evidence="2">
    <location>
        <begin position="919"/>
        <end position="939"/>
    </location>
</feature>
<dbReference type="GO" id="GO:0008017">
    <property type="term" value="F:microtubule binding"/>
    <property type="evidence" value="ECO:0007669"/>
    <property type="project" value="TreeGrafter"/>
</dbReference>
<dbReference type="GO" id="GO:0005874">
    <property type="term" value="C:microtubule"/>
    <property type="evidence" value="ECO:0007669"/>
    <property type="project" value="TreeGrafter"/>
</dbReference>
<feature type="transmembrane region" description="Helical" evidence="2">
    <location>
        <begin position="951"/>
        <end position="972"/>
    </location>
</feature>